<feature type="transmembrane region" description="Helical" evidence="1">
    <location>
        <begin position="78"/>
        <end position="99"/>
    </location>
</feature>
<feature type="transmembrane region" description="Helical" evidence="1">
    <location>
        <begin position="55"/>
        <end position="71"/>
    </location>
</feature>
<keyword evidence="1" id="KW-1133">Transmembrane helix</keyword>
<accession>A0ABS3VQU3</accession>
<dbReference type="EMBL" id="WVUH01000091">
    <property type="protein sequence ID" value="MBO4206904.1"/>
    <property type="molecule type" value="Genomic_DNA"/>
</dbReference>
<feature type="transmembrane region" description="Helical" evidence="1">
    <location>
        <begin position="119"/>
        <end position="145"/>
    </location>
</feature>
<keyword evidence="1" id="KW-0472">Membrane</keyword>
<gene>
    <name evidence="2" type="ORF">GSF22_12940</name>
</gene>
<dbReference type="Proteomes" id="UP000823521">
    <property type="component" value="Unassembled WGS sequence"/>
</dbReference>
<organism evidence="2 3">
    <name type="scientific">Micromonospora echinofusca</name>
    <dbReference type="NCBI Taxonomy" id="47858"/>
    <lineage>
        <taxon>Bacteria</taxon>
        <taxon>Bacillati</taxon>
        <taxon>Actinomycetota</taxon>
        <taxon>Actinomycetes</taxon>
        <taxon>Micromonosporales</taxon>
        <taxon>Micromonosporaceae</taxon>
        <taxon>Micromonospora</taxon>
    </lineage>
</organism>
<feature type="transmembrane region" description="Helical" evidence="1">
    <location>
        <begin position="237"/>
        <end position="254"/>
    </location>
</feature>
<reference evidence="2 3" key="1">
    <citation type="submission" date="2019-12" db="EMBL/GenBank/DDBJ databases">
        <title>Whole genome sequencing of endophytic Actinobacterium Micromonospora sp. MPMI6T.</title>
        <authorList>
            <person name="Evv R."/>
            <person name="Podile A.R."/>
        </authorList>
    </citation>
    <scope>NUCLEOTIDE SEQUENCE [LARGE SCALE GENOMIC DNA]</scope>
    <source>
        <strain evidence="2 3">MPMI6</strain>
    </source>
</reference>
<sequence length="272" mass="27465">MTETDAPQRRPGRVAALGLAAAVLAGCYLIGSAFLVRGQTGVPGHSGTFYDPSRWLLLAALAGAGVAVATTRTRAHAAAAAVVGAATALQLATTGVYAVKHWRPFSGSAGYGHANLVEVVGYAKLVTGTGAVLLLLCLAGAWHFGAFSRAPGSGDRMLALGLGTFVAVTLPTALGVGDGEKMDLTSLGAFALVYALPWGLGLAVTGWLHRAAALAAAGTVLGSAVACLVFHRMTWPANPVIGMSIAVAAAAVVLHRRRTTPRPGVTTPPRAA</sequence>
<name>A0ABS3VQU3_MICEH</name>
<evidence type="ECO:0000256" key="1">
    <source>
        <dbReference type="SAM" id="Phobius"/>
    </source>
</evidence>
<feature type="transmembrane region" description="Helical" evidence="1">
    <location>
        <begin position="12"/>
        <end position="35"/>
    </location>
</feature>
<protein>
    <submittedName>
        <fullName evidence="2">Uncharacterized protein</fullName>
    </submittedName>
</protein>
<dbReference type="RefSeq" id="WP_208813805.1">
    <property type="nucleotide sequence ID" value="NZ_WVUH01000091.1"/>
</dbReference>
<evidence type="ECO:0000313" key="2">
    <source>
        <dbReference type="EMBL" id="MBO4206904.1"/>
    </source>
</evidence>
<feature type="transmembrane region" description="Helical" evidence="1">
    <location>
        <begin position="157"/>
        <end position="174"/>
    </location>
</feature>
<keyword evidence="1" id="KW-0812">Transmembrane</keyword>
<feature type="transmembrane region" description="Helical" evidence="1">
    <location>
        <begin position="211"/>
        <end position="231"/>
    </location>
</feature>
<evidence type="ECO:0000313" key="3">
    <source>
        <dbReference type="Proteomes" id="UP000823521"/>
    </source>
</evidence>
<proteinExistence type="predicted"/>
<comment type="caution">
    <text evidence="2">The sequence shown here is derived from an EMBL/GenBank/DDBJ whole genome shotgun (WGS) entry which is preliminary data.</text>
</comment>
<keyword evidence="3" id="KW-1185">Reference proteome</keyword>
<feature type="transmembrane region" description="Helical" evidence="1">
    <location>
        <begin position="186"/>
        <end position="204"/>
    </location>
</feature>